<sequence length="128" mass="14111">MGVRTYEVVVEREGRWWVFEIPELGIGGQARSLAEVDDEAQGVVAMWLDADPATIAVHVTVKAAEHALAEWRAAGRDEEEARKAQAGAAARRRGVVLELRKQRYSAADVGRVLGISKQRVYQLEKADA</sequence>
<keyword evidence="2" id="KW-1185">Reference proteome</keyword>
<comment type="caution">
    <text evidence="1">The sequence shown here is derived from an EMBL/GenBank/DDBJ whole genome shotgun (WGS) entry which is preliminary data.</text>
</comment>
<reference evidence="1 2" key="1">
    <citation type="submission" date="2012-05" db="EMBL/GenBank/DDBJ databases">
        <authorList>
            <person name="Harkins D.M."/>
            <person name="Madupu R."/>
            <person name="Durkin A.S."/>
            <person name="Torralba M."/>
            <person name="Methe B."/>
            <person name="Sutton G.G."/>
            <person name="Nelson K.E."/>
        </authorList>
    </citation>
    <scope>NUCLEOTIDE SEQUENCE [LARGE SCALE GENOMIC DNA]</scope>
    <source>
        <strain evidence="1 2">F0489</strain>
    </source>
</reference>
<evidence type="ECO:0000313" key="1">
    <source>
        <dbReference type="EMBL" id="EJF47115.1"/>
    </source>
</evidence>
<dbReference type="EMBL" id="AKFT01000032">
    <property type="protein sequence ID" value="EJF47115.1"/>
    <property type="molecule type" value="Genomic_DNA"/>
</dbReference>
<evidence type="ECO:0000313" key="2">
    <source>
        <dbReference type="Proteomes" id="UP000002941"/>
    </source>
</evidence>
<dbReference type="RefSeq" id="WP_008729973.1">
    <property type="nucleotide sequence ID" value="NZ_AKFT01000032.1"/>
</dbReference>
<dbReference type="AlphaFoldDB" id="J1HMD3"/>
<protein>
    <submittedName>
        <fullName evidence="1">Toxin-antitoxin system, antitoxin component, HicB family</fullName>
    </submittedName>
</protein>
<proteinExistence type="predicted"/>
<name>J1HMD3_9ACTO</name>
<dbReference type="PATRIC" id="fig|1125718.3.peg.462"/>
<dbReference type="eggNOG" id="ENOG5032Y38">
    <property type="taxonomic scope" value="Bacteria"/>
</dbReference>
<dbReference type="OrthoDB" id="5772641at2"/>
<accession>J1HMD3</accession>
<organism evidence="1 2">
    <name type="scientific">Actinomyces massiliensis F0489</name>
    <dbReference type="NCBI Taxonomy" id="1125718"/>
    <lineage>
        <taxon>Bacteria</taxon>
        <taxon>Bacillati</taxon>
        <taxon>Actinomycetota</taxon>
        <taxon>Actinomycetes</taxon>
        <taxon>Actinomycetales</taxon>
        <taxon>Actinomycetaceae</taxon>
        <taxon>Actinomyces</taxon>
    </lineage>
</organism>
<gene>
    <name evidence="1" type="ORF">HMPREF1318_1193</name>
</gene>
<dbReference type="Proteomes" id="UP000002941">
    <property type="component" value="Unassembled WGS sequence"/>
</dbReference>